<comment type="similarity">
    <text evidence="2 14 16">Belongs to the thiolase-like superfamily. Beta-ketoacyl-ACP synthases family.</text>
</comment>
<dbReference type="RefSeq" id="WP_009537419.1">
    <property type="nucleotide sequence ID" value="NZ_JH414506.1"/>
</dbReference>
<dbReference type="InterPro" id="IPR014030">
    <property type="entry name" value="Ketoacyl_synth_N"/>
</dbReference>
<evidence type="ECO:0000256" key="5">
    <source>
        <dbReference type="ARBA" id="ARBA00022516"/>
    </source>
</evidence>
<evidence type="ECO:0000256" key="11">
    <source>
        <dbReference type="ARBA" id="ARBA00024006"/>
    </source>
</evidence>
<sequence length="409" mass="43471">MEKRRVVVTGLGTVNPTGNTVEESWKGIREGKVGIGEITAFDSSAFSVHLAGEVKEFHPETVFDKRELKHMARFTQFAMIAAEEAMLDSGISGSLPPEEMGVIVSSGIGGLKTIEEEHTKGEQKGFERVSPFFIPMSISNMAAGEIAIRHKLKGLCICPVTACAGGSNAVGDAFHRIRDGYETAMLCGGTEAAISELGIGGFATMKALSPATEVSRASIPFDKERSGFVMGEGAGILILEEREHALKRGAKIYAEIVGYGANCDAYHITSPAPGGEGAAACMELALKDAGVTAAEIDYINAHGTSTHLNDLGETAAVKHVFKERAYSVPISSTKSMTGHLLGAAGAVEAIFSVLALRDGFIPGTMNYQVKDEELDLDYVPNKGREKELRYTMSNSLGFGGHNACLVFKK</sequence>
<protein>
    <recommendedName>
        <fullName evidence="4 14">3-oxoacyl-[acyl-carrier-protein] synthase 2</fullName>
        <ecNumber evidence="3 14">2.3.1.179</ecNumber>
    </recommendedName>
</protein>
<dbReference type="GO" id="GO:0005829">
    <property type="term" value="C:cytosol"/>
    <property type="evidence" value="ECO:0007669"/>
    <property type="project" value="TreeGrafter"/>
</dbReference>
<dbReference type="NCBIfam" id="TIGR03150">
    <property type="entry name" value="fabF"/>
    <property type="match status" value="1"/>
</dbReference>
<dbReference type="UniPathway" id="UPA00094"/>
<evidence type="ECO:0000256" key="6">
    <source>
        <dbReference type="ARBA" id="ARBA00022679"/>
    </source>
</evidence>
<dbReference type="Pfam" id="PF00109">
    <property type="entry name" value="ketoacyl-synt"/>
    <property type="match status" value="1"/>
</dbReference>
<dbReference type="Pfam" id="PF02801">
    <property type="entry name" value="Ketoacyl-synt_C"/>
    <property type="match status" value="1"/>
</dbReference>
<dbReference type="HOGENOM" id="CLU_000022_69_2_9"/>
<keyword evidence="5 14" id="KW-0444">Lipid biosynthesis</keyword>
<evidence type="ECO:0000256" key="7">
    <source>
        <dbReference type="ARBA" id="ARBA00022832"/>
    </source>
</evidence>
<dbReference type="InterPro" id="IPR020841">
    <property type="entry name" value="PKS_Beta-ketoAc_synthase_dom"/>
</dbReference>
<evidence type="ECO:0000256" key="15">
    <source>
        <dbReference type="PIRSR" id="PIRSR000447-1"/>
    </source>
</evidence>
<dbReference type="PATRIC" id="fig|796944.3.peg.202"/>
<gene>
    <name evidence="18" type="ORF">HMPREF9624_01693</name>
</gene>
<evidence type="ECO:0000256" key="13">
    <source>
        <dbReference type="ARBA" id="ARBA00047659"/>
    </source>
</evidence>
<evidence type="ECO:0000256" key="9">
    <source>
        <dbReference type="ARBA" id="ARBA00023160"/>
    </source>
</evidence>
<evidence type="ECO:0000256" key="1">
    <source>
        <dbReference type="ARBA" id="ARBA00005194"/>
    </source>
</evidence>
<keyword evidence="7" id="KW-0276">Fatty acid metabolism</keyword>
<evidence type="ECO:0000313" key="18">
    <source>
        <dbReference type="EMBL" id="EHL13917.1"/>
    </source>
</evidence>
<evidence type="ECO:0000256" key="8">
    <source>
        <dbReference type="ARBA" id="ARBA00023098"/>
    </source>
</evidence>
<dbReference type="PIRSF" id="PIRSF000447">
    <property type="entry name" value="KAS_II"/>
    <property type="match status" value="1"/>
</dbReference>
<dbReference type="EC" id="2.3.1.179" evidence="3 14"/>
<feature type="active site" description="For beta-ketoacyl synthase activity" evidence="15">
    <location>
        <position position="163"/>
    </location>
</feature>
<dbReference type="Gene3D" id="3.40.47.10">
    <property type="match status" value="1"/>
</dbReference>
<evidence type="ECO:0000256" key="12">
    <source>
        <dbReference type="ARBA" id="ARBA00047318"/>
    </source>
</evidence>
<dbReference type="PROSITE" id="PS52004">
    <property type="entry name" value="KS3_2"/>
    <property type="match status" value="1"/>
</dbReference>
<dbReference type="InterPro" id="IPR000794">
    <property type="entry name" value="Beta-ketoacyl_synthase"/>
</dbReference>
<dbReference type="EMBL" id="AFZD01000004">
    <property type="protein sequence ID" value="EHL13917.1"/>
    <property type="molecule type" value="Genomic_DNA"/>
</dbReference>
<comment type="catalytic activity">
    <reaction evidence="13 14">
        <text>a fatty acyl-[ACP] + malonyl-[ACP] + H(+) = a 3-oxoacyl-[ACP] + holo-[ACP] + CO2</text>
        <dbReference type="Rhea" id="RHEA:22836"/>
        <dbReference type="Rhea" id="RHEA-COMP:9623"/>
        <dbReference type="Rhea" id="RHEA-COMP:9685"/>
        <dbReference type="Rhea" id="RHEA-COMP:9916"/>
        <dbReference type="Rhea" id="RHEA-COMP:14125"/>
        <dbReference type="ChEBI" id="CHEBI:15378"/>
        <dbReference type="ChEBI" id="CHEBI:16526"/>
        <dbReference type="ChEBI" id="CHEBI:64479"/>
        <dbReference type="ChEBI" id="CHEBI:78449"/>
        <dbReference type="ChEBI" id="CHEBI:78776"/>
        <dbReference type="ChEBI" id="CHEBI:138651"/>
    </reaction>
</comment>
<evidence type="ECO:0000256" key="4">
    <source>
        <dbReference type="ARBA" id="ARBA00014657"/>
    </source>
</evidence>
<dbReference type="CDD" id="cd00834">
    <property type="entry name" value="KAS_I_II"/>
    <property type="match status" value="1"/>
</dbReference>
<keyword evidence="8" id="KW-0443">Lipid metabolism</keyword>
<keyword evidence="10 14" id="KW-0012">Acyltransferase</keyword>
<comment type="catalytic activity">
    <reaction evidence="12 14">
        <text>(9Z)-hexadecenoyl-[ACP] + malonyl-[ACP] + H(+) = 3-oxo-(11Z)-octadecenoyl-[ACP] + holo-[ACP] + CO2</text>
        <dbReference type="Rhea" id="RHEA:55040"/>
        <dbReference type="Rhea" id="RHEA-COMP:9623"/>
        <dbReference type="Rhea" id="RHEA-COMP:9685"/>
        <dbReference type="Rhea" id="RHEA-COMP:10800"/>
        <dbReference type="Rhea" id="RHEA-COMP:14074"/>
        <dbReference type="ChEBI" id="CHEBI:15378"/>
        <dbReference type="ChEBI" id="CHEBI:16526"/>
        <dbReference type="ChEBI" id="CHEBI:64479"/>
        <dbReference type="ChEBI" id="CHEBI:78449"/>
        <dbReference type="ChEBI" id="CHEBI:83989"/>
        <dbReference type="ChEBI" id="CHEBI:138538"/>
        <dbReference type="EC" id="2.3.1.179"/>
    </reaction>
</comment>
<dbReference type="InterPro" id="IPR016039">
    <property type="entry name" value="Thiolase-like"/>
</dbReference>
<feature type="domain" description="Ketosynthase family 3 (KS3)" evidence="17">
    <location>
        <begin position="3"/>
        <end position="409"/>
    </location>
</feature>
<dbReference type="InterPro" id="IPR017568">
    <property type="entry name" value="3-oxoacyl-ACP_synth-2"/>
</dbReference>
<dbReference type="FunFam" id="3.40.47.10:FF:000009">
    <property type="entry name" value="3-oxoacyl-[acyl-carrier-protein] synthase 2"/>
    <property type="match status" value="1"/>
</dbReference>
<evidence type="ECO:0000313" key="19">
    <source>
        <dbReference type="Proteomes" id="UP000003527"/>
    </source>
</evidence>
<comment type="pathway">
    <text evidence="1 14">Lipid metabolism; fatty acid biosynthesis.</text>
</comment>
<proteinExistence type="inferred from homology"/>
<name>G9WRH7_9FIRM</name>
<evidence type="ECO:0000256" key="10">
    <source>
        <dbReference type="ARBA" id="ARBA00023315"/>
    </source>
</evidence>
<dbReference type="SUPFAM" id="SSF53901">
    <property type="entry name" value="Thiolase-like"/>
    <property type="match status" value="2"/>
</dbReference>
<evidence type="ECO:0000259" key="17">
    <source>
        <dbReference type="PROSITE" id="PS52004"/>
    </source>
</evidence>
<dbReference type="GO" id="GO:0006633">
    <property type="term" value="P:fatty acid biosynthetic process"/>
    <property type="evidence" value="ECO:0007669"/>
    <property type="project" value="UniProtKB-UniRule"/>
</dbReference>
<accession>G9WRH7</accession>
<evidence type="ECO:0000256" key="14">
    <source>
        <dbReference type="PIRNR" id="PIRNR000447"/>
    </source>
</evidence>
<dbReference type="Proteomes" id="UP000003527">
    <property type="component" value="Unassembled WGS sequence"/>
</dbReference>
<keyword evidence="19" id="KW-1185">Reference proteome</keyword>
<dbReference type="InterPro" id="IPR014031">
    <property type="entry name" value="Ketoacyl_synth_C"/>
</dbReference>
<dbReference type="PANTHER" id="PTHR11712:SF336">
    <property type="entry name" value="3-OXOACYL-[ACYL-CARRIER-PROTEIN] SYNTHASE, MITOCHONDRIAL"/>
    <property type="match status" value="1"/>
</dbReference>
<evidence type="ECO:0000256" key="2">
    <source>
        <dbReference type="ARBA" id="ARBA00008467"/>
    </source>
</evidence>
<reference evidence="18 19" key="1">
    <citation type="submission" date="2011-08" db="EMBL/GenBank/DDBJ databases">
        <title>The Genome Sequence of Oribacterium sp. ACB7.</title>
        <authorList>
            <consortium name="The Broad Institute Genome Sequencing Platform"/>
            <person name="Earl A."/>
            <person name="Ward D."/>
            <person name="Feldgarden M."/>
            <person name="Gevers D."/>
            <person name="Sizova M."/>
            <person name="Hazen A."/>
            <person name="Epstein S."/>
            <person name="Young S.K."/>
            <person name="Zeng Q."/>
            <person name="Gargeya S."/>
            <person name="Fitzgerald M."/>
            <person name="Haas B."/>
            <person name="Abouelleil A."/>
            <person name="Alvarado L."/>
            <person name="Arachchi H.M."/>
            <person name="Berlin A."/>
            <person name="Brown A."/>
            <person name="Chapman S.B."/>
            <person name="Chen Z."/>
            <person name="Dunbar C."/>
            <person name="Freedman E."/>
            <person name="Gearin G."/>
            <person name="Gellesch M."/>
            <person name="Goldberg J."/>
            <person name="Griggs A."/>
            <person name="Gujja S."/>
            <person name="Heiman D."/>
            <person name="Howarth C."/>
            <person name="Larson L."/>
            <person name="Lui A."/>
            <person name="MacDonald P.J.P."/>
            <person name="Montmayeur A."/>
            <person name="Murphy C."/>
            <person name="Neiman D."/>
            <person name="Pearson M."/>
            <person name="Priest M."/>
            <person name="Roberts A."/>
            <person name="Saif S."/>
            <person name="Shea T."/>
            <person name="Shenoy N."/>
            <person name="Sisk P."/>
            <person name="Stolte C."/>
            <person name="Sykes S."/>
            <person name="Wortman J."/>
            <person name="Nusbaum C."/>
            <person name="Birren B."/>
        </authorList>
    </citation>
    <scope>NUCLEOTIDE SEQUENCE [LARGE SCALE GENOMIC DNA]</scope>
    <source>
        <strain evidence="18 19">ACB7</strain>
    </source>
</reference>
<dbReference type="SMART" id="SM00825">
    <property type="entry name" value="PKS_KS"/>
    <property type="match status" value="1"/>
</dbReference>
<keyword evidence="9 14" id="KW-0275">Fatty acid biosynthesis</keyword>
<dbReference type="AlphaFoldDB" id="G9WRH7"/>
<evidence type="ECO:0000256" key="16">
    <source>
        <dbReference type="RuleBase" id="RU003694"/>
    </source>
</evidence>
<dbReference type="NCBIfam" id="NF005589">
    <property type="entry name" value="PRK07314.1"/>
    <property type="match status" value="1"/>
</dbReference>
<organism evidence="18 19">
    <name type="scientific">Oribacterium asaccharolyticum ACB7</name>
    <dbReference type="NCBI Taxonomy" id="796944"/>
    <lineage>
        <taxon>Bacteria</taxon>
        <taxon>Bacillati</taxon>
        <taxon>Bacillota</taxon>
        <taxon>Clostridia</taxon>
        <taxon>Lachnospirales</taxon>
        <taxon>Lachnospiraceae</taxon>
        <taxon>Oribacterium</taxon>
    </lineage>
</organism>
<comment type="caution">
    <text evidence="18">The sequence shown here is derived from an EMBL/GenBank/DDBJ whole genome shotgun (WGS) entry which is preliminary data.</text>
</comment>
<dbReference type="PANTHER" id="PTHR11712">
    <property type="entry name" value="POLYKETIDE SYNTHASE-RELATED"/>
    <property type="match status" value="1"/>
</dbReference>
<dbReference type="GO" id="GO:0004315">
    <property type="term" value="F:3-oxoacyl-[acyl-carrier-protein] synthase activity"/>
    <property type="evidence" value="ECO:0007669"/>
    <property type="project" value="UniProtKB-UniRule"/>
</dbReference>
<keyword evidence="6 14" id="KW-0808">Transferase</keyword>
<evidence type="ECO:0000256" key="3">
    <source>
        <dbReference type="ARBA" id="ARBA00012356"/>
    </source>
</evidence>
<comment type="function">
    <text evidence="11 14">Involved in the type II fatty acid elongation cycle. Catalyzes the elongation of a wide range of acyl-ACP by the addition of two carbons from malonyl-ACP to an acyl acceptor. Can efficiently catalyze the conversion of palmitoleoyl-ACP (cis-hexadec-9-enoyl-ACP) to cis-vaccenoyl-ACP (cis-octadec-11-enoyl-ACP), an essential step in the thermal regulation of fatty acid composition.</text>
</comment>